<evidence type="ECO:0000256" key="1">
    <source>
        <dbReference type="SAM" id="Coils"/>
    </source>
</evidence>
<dbReference type="Pfam" id="PF02854">
    <property type="entry name" value="MIF4G"/>
    <property type="match status" value="1"/>
</dbReference>
<dbReference type="GeneID" id="9698701"/>
<evidence type="ECO:0000259" key="2">
    <source>
        <dbReference type="Pfam" id="PF02854"/>
    </source>
</evidence>
<dbReference type="OrthoDB" id="2190870at2759"/>
<dbReference type="GO" id="GO:0035145">
    <property type="term" value="C:exon-exon junction complex"/>
    <property type="evidence" value="ECO:0007669"/>
    <property type="project" value="TreeGrafter"/>
</dbReference>
<dbReference type="GO" id="GO:0003723">
    <property type="term" value="F:RNA binding"/>
    <property type="evidence" value="ECO:0007669"/>
    <property type="project" value="InterPro"/>
</dbReference>
<accession>E0S5X0</accession>
<dbReference type="PANTHER" id="PTHR12839:SF7">
    <property type="entry name" value="REGULATOR OF NONSENSE TRANSCRIPTS 2"/>
    <property type="match status" value="1"/>
</dbReference>
<dbReference type="GO" id="GO:0005737">
    <property type="term" value="C:cytoplasm"/>
    <property type="evidence" value="ECO:0007669"/>
    <property type="project" value="TreeGrafter"/>
</dbReference>
<proteinExistence type="predicted"/>
<feature type="domain" description="MIF4G" evidence="2">
    <location>
        <begin position="259"/>
        <end position="394"/>
    </location>
</feature>
<protein>
    <recommendedName>
        <fullName evidence="2">MIF4G domain-containing protein</fullName>
    </recommendedName>
</protein>
<evidence type="ECO:0000313" key="4">
    <source>
        <dbReference type="Proteomes" id="UP000002313"/>
    </source>
</evidence>
<dbReference type="HOGENOM" id="CLU_453420_0_0_1"/>
<dbReference type="KEGG" id="ein:Eint_021080"/>
<dbReference type="VEuPathDB" id="MicrosporidiaDB:Eint_021080"/>
<gene>
    <name evidence="3" type="ORF">Eint_021080</name>
</gene>
<dbReference type="PANTHER" id="PTHR12839">
    <property type="entry name" value="NONSENSE-MEDIATED MRNA DECAY PROTEIN 2 UP-FRAMESHIFT SUPPRESSOR 2"/>
    <property type="match status" value="1"/>
</dbReference>
<dbReference type="InterPro" id="IPR016024">
    <property type="entry name" value="ARM-type_fold"/>
</dbReference>
<dbReference type="SUPFAM" id="SSF48371">
    <property type="entry name" value="ARM repeat"/>
    <property type="match status" value="1"/>
</dbReference>
<keyword evidence="4" id="KW-1185">Reference proteome</keyword>
<dbReference type="InterPro" id="IPR039762">
    <property type="entry name" value="Nmd2/UPF2"/>
</dbReference>
<dbReference type="InterPro" id="IPR003890">
    <property type="entry name" value="MIF4G-like_typ-3"/>
</dbReference>
<dbReference type="RefSeq" id="XP_003072465.1">
    <property type="nucleotide sequence ID" value="XM_003072419.1"/>
</dbReference>
<feature type="coiled-coil region" evidence="1">
    <location>
        <begin position="122"/>
        <end position="180"/>
    </location>
</feature>
<dbReference type="Gene3D" id="1.25.40.180">
    <property type="match status" value="2"/>
</dbReference>
<organism evidence="3 4">
    <name type="scientific">Encephalitozoon intestinalis (strain ATCC 50506)</name>
    <name type="common">Microsporidian parasite</name>
    <name type="synonym">Septata intestinalis</name>
    <dbReference type="NCBI Taxonomy" id="876142"/>
    <lineage>
        <taxon>Eukaryota</taxon>
        <taxon>Fungi</taxon>
        <taxon>Fungi incertae sedis</taxon>
        <taxon>Microsporidia</taxon>
        <taxon>Unikaryonidae</taxon>
        <taxon>Encephalitozoon</taxon>
    </lineage>
</organism>
<dbReference type="EMBL" id="CP001943">
    <property type="protein sequence ID" value="ADM11105.1"/>
    <property type="molecule type" value="Genomic_DNA"/>
</dbReference>
<dbReference type="Proteomes" id="UP000002313">
    <property type="component" value="Chromosome II"/>
</dbReference>
<sequence>MNWEDELMALGVPYTERKRNSPLRKKLSIIKKLKNINSESVEAIKSDLEKEDMSKFTSEIVTSILLSKVQSTDDIKSVVRVTSALTSCSDFMRLLMSELGKIINHGIEETEKYWLAAFFFDLQTLSRRTVDKEERRENLIRDLCNKISEKPRILFLGYIMENYKDELSQAEVSNQAKRIDPQTSEDRGGRLDVVARSLGIKVCDEGYDLKKMADVENEEFHYYTGRTASLECYDGGLDIKEIRDYIIMHSGDTEKLDALSKSIKNVNNQKEVVFMLMQLKLNPNFISSIARILKNMGAVARKVVAVLFREIYQAKNPSHNDVISNCLLISEMCKFREVSSDEMFGLLDYLFKTKNIEAYCMCLNGIGRYFLLNEATSHRIREFIERIRNYRASKVDFVHVNNCLSRLFSPSQSILCADYTGFFRYFFRKEAFDGDSLLWSCLIKSKATLMSIFLHPWVFEDIDFLASVVHKAEISMQVMNVIIPSIEIMYGYSKHKSISLARLYSSLMLLENKDTWAYLVDRALQLKVGASFRCKIAMMLLQKMPIDMQRQYFSVLRDCVNKEESLDLKILFTNFCESIGMEAPTMDYDDSFDEELNFVRSYA</sequence>
<evidence type="ECO:0000313" key="3">
    <source>
        <dbReference type="EMBL" id="ADM11105.1"/>
    </source>
</evidence>
<dbReference type="GO" id="GO:0000184">
    <property type="term" value="P:nuclear-transcribed mRNA catabolic process, nonsense-mediated decay"/>
    <property type="evidence" value="ECO:0007669"/>
    <property type="project" value="InterPro"/>
</dbReference>
<name>E0S5X0_ENCIT</name>
<reference evidence="3 4" key="1">
    <citation type="journal article" date="2010" name="Nat. Commun.">
        <title>The complete sequence of the smallest known nuclear genome from the microsporidian Encephalitozoon intestinalis.</title>
        <authorList>
            <person name="Corradi N."/>
            <person name="Pombert J.-F."/>
            <person name="Farinelli L."/>
            <person name="Didier E.S."/>
            <person name="Keeling P.J."/>
        </authorList>
    </citation>
    <scope>NUCLEOTIDE SEQUENCE [LARGE SCALE GENOMIC DNA]</scope>
    <source>
        <strain evidence="3 4">ATCC 50506</strain>
    </source>
</reference>
<dbReference type="AlphaFoldDB" id="E0S5X0"/>
<keyword evidence="1" id="KW-0175">Coiled coil</keyword>
<reference evidence="3 4" key="2">
    <citation type="journal article" date="2012" name="Proc. Natl. Acad. Sci. U.S.A.">
        <title>Gain and loss of multiple functionally related, horizontally transferred genes in the reduced genomes of two microsporidian parasites.</title>
        <authorList>
            <person name="Pombert J.-F."/>
            <person name="Selman M."/>
            <person name="Burki F."/>
            <person name="Bardell F.T."/>
            <person name="Farinelli L."/>
            <person name="Solter L.F."/>
            <person name="Whitman D.W."/>
            <person name="Weiss L.M."/>
            <person name="Corradi N."/>
            <person name="Keeling P.J."/>
        </authorList>
    </citation>
    <scope>NUCLEOTIDE SEQUENCE [LARGE SCALE GENOMIC DNA]</scope>
    <source>
        <strain evidence="3 4">ATCC 50506</strain>
    </source>
</reference>